<evidence type="ECO:0000313" key="7">
    <source>
        <dbReference type="EMBL" id="KAG8045171.1"/>
    </source>
</evidence>
<evidence type="ECO:0000256" key="4">
    <source>
        <dbReference type="PROSITE-ProRule" id="PRU00175"/>
    </source>
</evidence>
<sequence length="226" mass="23802">MQVAGVLVSLLFVAFSLPCLLLLLVLAEAGLRLGAIALRGGQYAWPTRSAFLGYRIAQGGGGGGGGSYPRSGSAGSGGAGGVGDAFGGMEEELLPPECCDRLAVAVYRRGTDAAPVDCVFCLTRVDDGEEVRELRCRHVFHRACLDAWLVRPRATCPLCRDRLLPSDPPRTSPVDYYDDDDVHFSFDDLSSSSSTTTTTTSSSSSSSSAADAATAAYPRSVALWHM</sequence>
<dbReference type="GO" id="GO:0008270">
    <property type="term" value="F:zinc ion binding"/>
    <property type="evidence" value="ECO:0007669"/>
    <property type="project" value="UniProtKB-KW"/>
</dbReference>
<reference evidence="7" key="2">
    <citation type="submission" date="2021-02" db="EMBL/GenBank/DDBJ databases">
        <authorList>
            <person name="Kimball J.A."/>
            <person name="Haas M.W."/>
            <person name="Macchietto M."/>
            <person name="Kono T."/>
            <person name="Duquette J."/>
            <person name="Shao M."/>
        </authorList>
    </citation>
    <scope>NUCLEOTIDE SEQUENCE</scope>
    <source>
        <tissue evidence="7">Fresh leaf tissue</tissue>
    </source>
</reference>
<accession>A0A8J5RTN1</accession>
<keyword evidence="2 4" id="KW-0863">Zinc-finger</keyword>
<evidence type="ECO:0000259" key="6">
    <source>
        <dbReference type="PROSITE" id="PS50089"/>
    </source>
</evidence>
<evidence type="ECO:0000256" key="1">
    <source>
        <dbReference type="ARBA" id="ARBA00022723"/>
    </source>
</evidence>
<gene>
    <name evidence="7" type="ORF">GUJ93_ZPchr0008g13461</name>
</gene>
<dbReference type="OrthoDB" id="785686at2759"/>
<keyword evidence="3" id="KW-0862">Zinc</keyword>
<dbReference type="SMART" id="SM00184">
    <property type="entry name" value="RING"/>
    <property type="match status" value="1"/>
</dbReference>
<evidence type="ECO:0000256" key="5">
    <source>
        <dbReference type="SAM" id="MobiDB-lite"/>
    </source>
</evidence>
<evidence type="ECO:0000256" key="2">
    <source>
        <dbReference type="ARBA" id="ARBA00022771"/>
    </source>
</evidence>
<dbReference type="InterPro" id="IPR001841">
    <property type="entry name" value="Znf_RING"/>
</dbReference>
<keyword evidence="1" id="KW-0479">Metal-binding</keyword>
<name>A0A8J5RTN1_ZIZPA</name>
<organism evidence="7 8">
    <name type="scientific">Zizania palustris</name>
    <name type="common">Northern wild rice</name>
    <dbReference type="NCBI Taxonomy" id="103762"/>
    <lineage>
        <taxon>Eukaryota</taxon>
        <taxon>Viridiplantae</taxon>
        <taxon>Streptophyta</taxon>
        <taxon>Embryophyta</taxon>
        <taxon>Tracheophyta</taxon>
        <taxon>Spermatophyta</taxon>
        <taxon>Magnoliopsida</taxon>
        <taxon>Liliopsida</taxon>
        <taxon>Poales</taxon>
        <taxon>Poaceae</taxon>
        <taxon>BOP clade</taxon>
        <taxon>Oryzoideae</taxon>
        <taxon>Oryzeae</taxon>
        <taxon>Zizaniinae</taxon>
        <taxon>Zizania</taxon>
    </lineage>
</organism>
<dbReference type="PANTHER" id="PTHR45969">
    <property type="entry name" value="RING ZINC FINGER PROTEIN-RELATED"/>
    <property type="match status" value="1"/>
</dbReference>
<keyword evidence="8" id="KW-1185">Reference proteome</keyword>
<dbReference type="GO" id="GO:0061630">
    <property type="term" value="F:ubiquitin protein ligase activity"/>
    <property type="evidence" value="ECO:0007669"/>
    <property type="project" value="TreeGrafter"/>
</dbReference>
<dbReference type="Proteomes" id="UP000729402">
    <property type="component" value="Unassembled WGS sequence"/>
</dbReference>
<reference evidence="7" key="1">
    <citation type="journal article" date="2021" name="bioRxiv">
        <title>Whole Genome Assembly and Annotation of Northern Wild Rice, Zizania palustris L., Supports a Whole Genome Duplication in the Zizania Genus.</title>
        <authorList>
            <person name="Haas M."/>
            <person name="Kono T."/>
            <person name="Macchietto M."/>
            <person name="Millas R."/>
            <person name="McGilp L."/>
            <person name="Shao M."/>
            <person name="Duquette J."/>
            <person name="Hirsch C.N."/>
            <person name="Kimball J."/>
        </authorList>
    </citation>
    <scope>NUCLEOTIDE SEQUENCE</scope>
    <source>
        <tissue evidence="7">Fresh leaf tissue</tissue>
    </source>
</reference>
<dbReference type="AlphaFoldDB" id="A0A8J5RTN1"/>
<dbReference type="GO" id="GO:0016567">
    <property type="term" value="P:protein ubiquitination"/>
    <property type="evidence" value="ECO:0007669"/>
    <property type="project" value="TreeGrafter"/>
</dbReference>
<protein>
    <recommendedName>
        <fullName evidence="6">RING-type domain-containing protein</fullName>
    </recommendedName>
</protein>
<feature type="region of interest" description="Disordered" evidence="5">
    <location>
        <begin position="189"/>
        <end position="210"/>
    </location>
</feature>
<evidence type="ECO:0000313" key="8">
    <source>
        <dbReference type="Proteomes" id="UP000729402"/>
    </source>
</evidence>
<dbReference type="PROSITE" id="PS50089">
    <property type="entry name" value="ZF_RING_2"/>
    <property type="match status" value="1"/>
</dbReference>
<proteinExistence type="predicted"/>
<dbReference type="Pfam" id="PF13639">
    <property type="entry name" value="zf-RING_2"/>
    <property type="match status" value="1"/>
</dbReference>
<comment type="caution">
    <text evidence="7">The sequence shown here is derived from an EMBL/GenBank/DDBJ whole genome shotgun (WGS) entry which is preliminary data.</text>
</comment>
<dbReference type="EMBL" id="JAAALK010000290">
    <property type="protein sequence ID" value="KAG8045171.1"/>
    <property type="molecule type" value="Genomic_DNA"/>
</dbReference>
<feature type="domain" description="RING-type" evidence="6">
    <location>
        <begin position="118"/>
        <end position="160"/>
    </location>
</feature>
<dbReference type="PANTHER" id="PTHR45969:SF56">
    <property type="entry name" value="OS01G0266100 PROTEIN"/>
    <property type="match status" value="1"/>
</dbReference>
<evidence type="ECO:0000256" key="3">
    <source>
        <dbReference type="ARBA" id="ARBA00022833"/>
    </source>
</evidence>